<comment type="caution">
    <text evidence="3">The sequence shown here is derived from an EMBL/GenBank/DDBJ whole genome shotgun (WGS) entry which is preliminary data.</text>
</comment>
<feature type="domain" description="DUF1835" evidence="1">
    <location>
        <begin position="69"/>
        <end position="186"/>
    </location>
</feature>
<dbReference type="InterPro" id="IPR014973">
    <property type="entry name" value="DUF1835"/>
</dbReference>
<dbReference type="AlphaFoldDB" id="A0A800MYK9"/>
<dbReference type="Pfam" id="PF12395">
    <property type="entry name" value="DUF3658"/>
    <property type="match status" value="1"/>
</dbReference>
<evidence type="ECO:0008006" key="5">
    <source>
        <dbReference type="Google" id="ProtNLM"/>
    </source>
</evidence>
<proteinExistence type="predicted"/>
<dbReference type="OrthoDB" id="343110at2"/>
<accession>A0A800MYK9</accession>
<evidence type="ECO:0000313" key="4">
    <source>
        <dbReference type="Proteomes" id="UP000465778"/>
    </source>
</evidence>
<name>A0A800MYK9_CYTFI</name>
<evidence type="ECO:0000313" key="3">
    <source>
        <dbReference type="EMBL" id="KAF0824786.1"/>
    </source>
</evidence>
<organism evidence="3 4">
    <name type="scientific">Cytobacillus firmus</name>
    <name type="common">Bacillus firmus</name>
    <dbReference type="NCBI Taxonomy" id="1399"/>
    <lineage>
        <taxon>Bacteria</taxon>
        <taxon>Bacillati</taxon>
        <taxon>Bacillota</taxon>
        <taxon>Bacilli</taxon>
        <taxon>Bacillales</taxon>
        <taxon>Bacillaceae</taxon>
        <taxon>Cytobacillus</taxon>
    </lineage>
</organism>
<dbReference type="Proteomes" id="UP000465778">
    <property type="component" value="Unassembled WGS sequence"/>
</dbReference>
<dbReference type="RefSeq" id="WP_159344675.1">
    <property type="nucleotide sequence ID" value="NZ_JABVDD010000016.1"/>
</dbReference>
<evidence type="ECO:0000259" key="2">
    <source>
        <dbReference type="Pfam" id="PF12395"/>
    </source>
</evidence>
<reference evidence="3 4" key="1">
    <citation type="journal article" date="2020" name="G3 (Bethesda)">
        <title>Whole Genome Sequencing and Comparative Genomics of Two Nematicidal Bacillus Strains Reveals a Wide Range of Possible Virulence Factors.</title>
        <authorList>
            <person name="Susic N."/>
            <person name="Janezic S."/>
            <person name="Rupnik M."/>
            <person name="Geric Stare B."/>
        </authorList>
    </citation>
    <scope>NUCLEOTIDE SEQUENCE [LARGE SCALE GENOMIC DNA]</scope>
    <source>
        <strain evidence="3 4">I-1582</strain>
    </source>
</reference>
<dbReference type="InterPro" id="IPR022123">
    <property type="entry name" value="DUF3658"/>
</dbReference>
<dbReference type="Pfam" id="PF08874">
    <property type="entry name" value="DUF1835"/>
    <property type="match status" value="1"/>
</dbReference>
<dbReference type="EMBL" id="VDEM01000010">
    <property type="protein sequence ID" value="KAF0824786.1"/>
    <property type="molecule type" value="Genomic_DNA"/>
</dbReference>
<sequence>MLDELREAIEKLPEHGAKSYLFHILLRVHLLKNSADSQEEIMELLNDIQKKIILYSQERKLEREYETYHIVCGESPAGSLKVGLSKENKVIGFPDFFSNGPLWRLHEEEGRRHRLDWLKDHINIPEDYLEKEYERKIVSVLEEIGAIPAGKPIVIWTADNADEQTGLRFFLHLLRNKDNNVHVINTAQSYKELFPAKKNQVLLRHSGEAAPEKLKIILDKNMGSPLSGEERSRFVSDWQALSMTKEVLRIWEENEIYSVPESYFDEYIIESAKKLHNSNKGFIKSARLIGEVIGHLDEPIGDGFAEYRVRSLIYNGIFAIKGIPKSMRFYSIKLKELKAKSGDRPSSVD</sequence>
<feature type="domain" description="DUF3658" evidence="2">
    <location>
        <begin position="223"/>
        <end position="330"/>
    </location>
</feature>
<gene>
    <name evidence="3" type="ORF">KIS1582_1363</name>
</gene>
<protein>
    <recommendedName>
        <fullName evidence="5">DUF1835 domain-containing protein</fullName>
    </recommendedName>
</protein>
<evidence type="ECO:0000259" key="1">
    <source>
        <dbReference type="Pfam" id="PF08874"/>
    </source>
</evidence>